<dbReference type="EMBL" id="CAAALY010040174">
    <property type="protein sequence ID" value="VEL19116.1"/>
    <property type="molecule type" value="Genomic_DNA"/>
</dbReference>
<evidence type="ECO:0000256" key="1">
    <source>
        <dbReference type="SAM" id="MobiDB-lite"/>
    </source>
</evidence>
<evidence type="ECO:0000313" key="3">
    <source>
        <dbReference type="Proteomes" id="UP000784294"/>
    </source>
</evidence>
<protein>
    <submittedName>
        <fullName evidence="2">Uncharacterized protein</fullName>
    </submittedName>
</protein>
<sequence length="98" mass="10208">MPWDPKRPPSSSTPTSISSTCTNGDSGQAIAPMVAALISSSQLTSASPTWNSASFPIKDSGRNSDIYISAQCLSPTQPGVSKKSNNFVATGHTIRPLN</sequence>
<feature type="compositionally biased region" description="Low complexity" evidence="1">
    <location>
        <begin position="9"/>
        <end position="20"/>
    </location>
</feature>
<gene>
    <name evidence="2" type="ORF">PXEA_LOCUS12556</name>
</gene>
<comment type="caution">
    <text evidence="2">The sequence shown here is derived from an EMBL/GenBank/DDBJ whole genome shotgun (WGS) entry which is preliminary data.</text>
</comment>
<dbReference type="AlphaFoldDB" id="A0A448WSG1"/>
<keyword evidence="3" id="KW-1185">Reference proteome</keyword>
<accession>A0A448WSG1</accession>
<evidence type="ECO:0000313" key="2">
    <source>
        <dbReference type="EMBL" id="VEL19116.1"/>
    </source>
</evidence>
<dbReference type="Proteomes" id="UP000784294">
    <property type="component" value="Unassembled WGS sequence"/>
</dbReference>
<proteinExistence type="predicted"/>
<reference evidence="2" key="1">
    <citation type="submission" date="2018-11" db="EMBL/GenBank/DDBJ databases">
        <authorList>
            <consortium name="Pathogen Informatics"/>
        </authorList>
    </citation>
    <scope>NUCLEOTIDE SEQUENCE</scope>
</reference>
<feature type="region of interest" description="Disordered" evidence="1">
    <location>
        <begin position="1"/>
        <end position="25"/>
    </location>
</feature>
<organism evidence="2 3">
    <name type="scientific">Protopolystoma xenopodis</name>
    <dbReference type="NCBI Taxonomy" id="117903"/>
    <lineage>
        <taxon>Eukaryota</taxon>
        <taxon>Metazoa</taxon>
        <taxon>Spiralia</taxon>
        <taxon>Lophotrochozoa</taxon>
        <taxon>Platyhelminthes</taxon>
        <taxon>Monogenea</taxon>
        <taxon>Polyopisthocotylea</taxon>
        <taxon>Polystomatidea</taxon>
        <taxon>Polystomatidae</taxon>
        <taxon>Protopolystoma</taxon>
    </lineage>
</organism>
<name>A0A448WSG1_9PLAT</name>